<dbReference type="RefSeq" id="WP_060778564.1">
    <property type="nucleotide sequence ID" value="NZ_CAJHLF010000007.1"/>
</dbReference>
<dbReference type="GO" id="GO:0008173">
    <property type="term" value="F:RNA methyltransferase activity"/>
    <property type="evidence" value="ECO:0007669"/>
    <property type="project" value="InterPro"/>
</dbReference>
<dbReference type="OrthoDB" id="9794400at2"/>
<dbReference type="SUPFAM" id="SSF55315">
    <property type="entry name" value="L30e-like"/>
    <property type="match status" value="1"/>
</dbReference>
<proteinExistence type="inferred from homology"/>
<dbReference type="PANTHER" id="PTHR43191:SF2">
    <property type="entry name" value="RRNA METHYLTRANSFERASE 3, MITOCHONDRIAL"/>
    <property type="match status" value="1"/>
</dbReference>
<evidence type="ECO:0000313" key="5">
    <source>
        <dbReference type="EMBL" id="MCY3053846.1"/>
    </source>
</evidence>
<dbReference type="InterPro" id="IPR001537">
    <property type="entry name" value="SpoU_MeTrfase"/>
</dbReference>
<evidence type="ECO:0000313" key="7">
    <source>
        <dbReference type="Proteomes" id="UP000594771"/>
    </source>
</evidence>
<dbReference type="Proteomes" id="UP001069145">
    <property type="component" value="Unassembled WGS sequence"/>
</dbReference>
<dbReference type="InterPro" id="IPR029064">
    <property type="entry name" value="Ribosomal_eL30-like_sf"/>
</dbReference>
<dbReference type="Gene3D" id="3.30.1330.30">
    <property type="match status" value="1"/>
</dbReference>
<dbReference type="Pfam" id="PF00588">
    <property type="entry name" value="SpoU_methylase"/>
    <property type="match status" value="1"/>
</dbReference>
<accession>A0A0X8FF03</accession>
<dbReference type="Pfam" id="PF22435">
    <property type="entry name" value="MRM3-like_sub_bind"/>
    <property type="match status" value="1"/>
</dbReference>
<dbReference type="Gene3D" id="3.40.1280.10">
    <property type="match status" value="1"/>
</dbReference>
<dbReference type="AlphaFoldDB" id="A0A0X8FF03"/>
<dbReference type="InterPro" id="IPR013123">
    <property type="entry name" value="SpoU_subst-bd"/>
</dbReference>
<dbReference type="InterPro" id="IPR051259">
    <property type="entry name" value="rRNA_Methyltransferase"/>
</dbReference>
<dbReference type="InterPro" id="IPR029026">
    <property type="entry name" value="tRNA_m1G_MTases_N"/>
</dbReference>
<keyword evidence="2 6" id="KW-0489">Methyltransferase</keyword>
<evidence type="ECO:0000256" key="2">
    <source>
        <dbReference type="ARBA" id="ARBA00022603"/>
    </source>
</evidence>
<organism evidence="6 7">
    <name type="scientific">Aerococcus urinae</name>
    <dbReference type="NCBI Taxonomy" id="1376"/>
    <lineage>
        <taxon>Bacteria</taxon>
        <taxon>Bacillati</taxon>
        <taxon>Bacillota</taxon>
        <taxon>Bacilli</taxon>
        <taxon>Lactobacillales</taxon>
        <taxon>Aerococcaceae</taxon>
        <taxon>Aerococcus</taxon>
    </lineage>
</organism>
<dbReference type="SMART" id="SM00967">
    <property type="entry name" value="SpoU_sub_bind"/>
    <property type="match status" value="1"/>
</dbReference>
<feature type="domain" description="RNA 2-O ribose methyltransferase substrate binding" evidence="4">
    <location>
        <begin position="29"/>
        <end position="94"/>
    </location>
</feature>
<dbReference type="SUPFAM" id="SSF75217">
    <property type="entry name" value="alpha/beta knot"/>
    <property type="match status" value="1"/>
</dbReference>
<evidence type="ECO:0000313" key="6">
    <source>
        <dbReference type="EMBL" id="QPS02196.1"/>
    </source>
</evidence>
<dbReference type="CDD" id="cd18095">
    <property type="entry name" value="SpoU-like_rRNA-MTase"/>
    <property type="match status" value="1"/>
</dbReference>
<protein>
    <submittedName>
        <fullName evidence="6">RNA methyltransferase</fullName>
    </submittedName>
</protein>
<keyword evidence="8" id="KW-1185">Reference proteome</keyword>
<dbReference type="PANTHER" id="PTHR43191">
    <property type="entry name" value="RRNA METHYLTRANSFERASE 3"/>
    <property type="match status" value="1"/>
</dbReference>
<evidence type="ECO:0000256" key="3">
    <source>
        <dbReference type="ARBA" id="ARBA00022679"/>
    </source>
</evidence>
<evidence type="ECO:0000259" key="4">
    <source>
        <dbReference type="SMART" id="SM00967"/>
    </source>
</evidence>
<sequence length="249" mass="27154">MLTSKNNPKIKDAKKLLSRRGREKAGQYLIEGPHLLEAALEAGADLAEVFLTPKHESDFKLANQTLISPEIAQELSDTQRDQGVFAVVNRDRKASLKPASPAVLLLDGVQDPGNLGTLIRSADAFNYQDIYLGKGTVDPYSPKVVRSMQGSQFHVRLHQVVLEEAMASLRAAGYCLAATELNDQAQALETYNLKKHERWGIILGNEGNGVRPEIIAASDISLYITMLGQAESLNVAIAGSIAMHHFLPN</sequence>
<dbReference type="GeneID" id="35767519"/>
<dbReference type="GO" id="GO:0003723">
    <property type="term" value="F:RNA binding"/>
    <property type="evidence" value="ECO:0007669"/>
    <property type="project" value="InterPro"/>
</dbReference>
<comment type="similarity">
    <text evidence="1">Belongs to the class IV-like SAM-binding methyltransferase superfamily. RNA methyltransferase TrmH family.</text>
</comment>
<dbReference type="GO" id="GO:0032259">
    <property type="term" value="P:methylation"/>
    <property type="evidence" value="ECO:0007669"/>
    <property type="project" value="UniProtKB-KW"/>
</dbReference>
<dbReference type="EMBL" id="CP065662">
    <property type="protein sequence ID" value="QPS02196.1"/>
    <property type="molecule type" value="Genomic_DNA"/>
</dbReference>
<reference evidence="6 7" key="1">
    <citation type="submission" date="2020-12" db="EMBL/GenBank/DDBJ databases">
        <title>FDA dAtabase for Regulatory Grade micrObial Sequences (FDA-ARGOS): Supporting development and validation of Infectious Disease Dx tests.</title>
        <authorList>
            <person name="Sproer C."/>
            <person name="Gronow S."/>
            <person name="Severitt S."/>
            <person name="Schroder I."/>
            <person name="Tallon L."/>
            <person name="Sadzewicz L."/>
            <person name="Zhao X."/>
            <person name="Boylan J."/>
            <person name="Ott S."/>
            <person name="Bowen H."/>
            <person name="Vavikolanu K."/>
            <person name="Mehta A."/>
            <person name="Aluvathingal J."/>
            <person name="Nadendla S."/>
            <person name="Lowell S."/>
            <person name="Myers T."/>
            <person name="Yan Y."/>
            <person name="Sichtig H."/>
        </authorList>
    </citation>
    <scope>NUCLEOTIDE SEQUENCE [LARGE SCALE GENOMIC DNA]</scope>
    <source>
        <strain evidence="6 7">FDAARGOS_911</strain>
    </source>
</reference>
<name>A0A0X8FF03_9LACT</name>
<reference evidence="5" key="2">
    <citation type="submission" date="2022-09" db="EMBL/GenBank/DDBJ databases">
        <title>Aerococcus urinae taxonomy study.</title>
        <authorList>
            <person name="Christensen J."/>
            <person name="Senneby E."/>
        </authorList>
    </citation>
    <scope>NUCLEOTIDE SEQUENCE</scope>
    <source>
        <strain evidence="5">NLD-066-U95</strain>
    </source>
</reference>
<gene>
    <name evidence="6" type="ORF">I6G68_03825</name>
    <name evidence="5" type="ORF">ODY43_07575</name>
</gene>
<dbReference type="Proteomes" id="UP000594771">
    <property type="component" value="Chromosome"/>
</dbReference>
<keyword evidence="3 6" id="KW-0808">Transferase</keyword>
<dbReference type="EMBL" id="JAOTML010000009">
    <property type="protein sequence ID" value="MCY3053846.1"/>
    <property type="molecule type" value="Genomic_DNA"/>
</dbReference>
<dbReference type="GO" id="GO:0005737">
    <property type="term" value="C:cytoplasm"/>
    <property type="evidence" value="ECO:0007669"/>
    <property type="project" value="UniProtKB-ARBA"/>
</dbReference>
<evidence type="ECO:0000256" key="1">
    <source>
        <dbReference type="ARBA" id="ARBA00007228"/>
    </source>
</evidence>
<evidence type="ECO:0000313" key="8">
    <source>
        <dbReference type="Proteomes" id="UP001069145"/>
    </source>
</evidence>
<dbReference type="InterPro" id="IPR053888">
    <property type="entry name" value="MRM3-like_sub_bind"/>
</dbReference>
<dbReference type="KEGG" id="aun:AWM73_06210"/>
<dbReference type="InterPro" id="IPR029028">
    <property type="entry name" value="Alpha/beta_knot_MTases"/>
</dbReference>
<dbReference type="GO" id="GO:0006396">
    <property type="term" value="P:RNA processing"/>
    <property type="evidence" value="ECO:0007669"/>
    <property type="project" value="InterPro"/>
</dbReference>